<dbReference type="InterPro" id="IPR014755">
    <property type="entry name" value="Cu-Rt/internalin_Ig-like"/>
</dbReference>
<evidence type="ECO:0000259" key="3">
    <source>
        <dbReference type="PROSITE" id="PS50222"/>
    </source>
</evidence>
<feature type="region of interest" description="Disordered" evidence="2">
    <location>
        <begin position="13"/>
        <end position="37"/>
    </location>
</feature>
<reference evidence="4 5" key="1">
    <citation type="submission" date="2006-02" db="EMBL/GenBank/DDBJ databases">
        <authorList>
            <person name="Pinhassi J."/>
            <person name="Pedros-Alio C."/>
            <person name="Ferriera S."/>
            <person name="Johnson J."/>
            <person name="Kravitz S."/>
            <person name="Halpern A."/>
            <person name="Remington K."/>
            <person name="Beeson K."/>
            <person name="Tran B."/>
            <person name="Rogers Y.-H."/>
            <person name="Friedman R."/>
            <person name="Venter J.C."/>
        </authorList>
    </citation>
    <scope>NUCLEOTIDE SEQUENCE [LARGE SCALE GENOMIC DNA]</scope>
    <source>
        <strain evidence="4 5">MED297</strain>
    </source>
</reference>
<feature type="region of interest" description="Disordered" evidence="2">
    <location>
        <begin position="1671"/>
        <end position="1698"/>
    </location>
</feature>
<dbReference type="PROSITE" id="PS00018">
    <property type="entry name" value="EF_HAND_1"/>
    <property type="match status" value="1"/>
</dbReference>
<dbReference type="Gene3D" id="2.60.40.1220">
    <property type="match status" value="1"/>
</dbReference>
<evidence type="ECO:0000313" key="5">
    <source>
        <dbReference type="Proteomes" id="UP000005953"/>
    </source>
</evidence>
<keyword evidence="1" id="KW-0732">Signal</keyword>
<dbReference type="Pfam" id="PF13205">
    <property type="entry name" value="Big_5"/>
    <property type="match status" value="2"/>
</dbReference>
<accession>A4BA88</accession>
<evidence type="ECO:0000256" key="1">
    <source>
        <dbReference type="ARBA" id="ARBA00022729"/>
    </source>
</evidence>
<feature type="domain" description="EF-hand" evidence="3">
    <location>
        <begin position="480"/>
        <end position="515"/>
    </location>
</feature>
<dbReference type="PROSITE" id="PS50222">
    <property type="entry name" value="EF_HAND_2"/>
    <property type="match status" value="1"/>
</dbReference>
<gene>
    <name evidence="4" type="ORF">MED297_10051</name>
</gene>
<feature type="compositionally biased region" description="Basic residues" evidence="2">
    <location>
        <begin position="1689"/>
        <end position="1698"/>
    </location>
</feature>
<comment type="caution">
    <text evidence="4">The sequence shown here is derived from an EMBL/GenBank/DDBJ whole genome shotgun (WGS) entry which is preliminary data.</text>
</comment>
<name>A4BA88_9GAMM</name>
<dbReference type="InterPro" id="IPR018247">
    <property type="entry name" value="EF_Hand_1_Ca_BS"/>
</dbReference>
<keyword evidence="5" id="KW-1185">Reference proteome</keyword>
<dbReference type="HOGENOM" id="CLU_240958_0_0_6"/>
<proteinExistence type="predicted"/>
<protein>
    <recommendedName>
        <fullName evidence="3">EF-hand domain-containing protein</fullName>
    </recommendedName>
</protein>
<evidence type="ECO:0000313" key="4">
    <source>
        <dbReference type="EMBL" id="EAR10844.1"/>
    </source>
</evidence>
<dbReference type="InterPro" id="IPR002048">
    <property type="entry name" value="EF_hand_dom"/>
</dbReference>
<dbReference type="STRING" id="314283.MED297_10051"/>
<dbReference type="EMBL" id="AAOE01000002">
    <property type="protein sequence ID" value="EAR10844.1"/>
    <property type="molecule type" value="Genomic_DNA"/>
</dbReference>
<dbReference type="InterPro" id="IPR032812">
    <property type="entry name" value="SbsA_Ig"/>
</dbReference>
<organism evidence="4 5">
    <name type="scientific">Reinekea blandensis MED297</name>
    <dbReference type="NCBI Taxonomy" id="314283"/>
    <lineage>
        <taxon>Bacteria</taxon>
        <taxon>Pseudomonadati</taxon>
        <taxon>Pseudomonadota</taxon>
        <taxon>Gammaproteobacteria</taxon>
        <taxon>Oceanospirillales</taxon>
        <taxon>Saccharospirillaceae</taxon>
        <taxon>Reinekea</taxon>
    </lineage>
</organism>
<dbReference type="GO" id="GO:0005509">
    <property type="term" value="F:calcium ion binding"/>
    <property type="evidence" value="ECO:0007669"/>
    <property type="project" value="InterPro"/>
</dbReference>
<dbReference type="Proteomes" id="UP000005953">
    <property type="component" value="Unassembled WGS sequence"/>
</dbReference>
<evidence type="ECO:0000256" key="2">
    <source>
        <dbReference type="SAM" id="MobiDB-lite"/>
    </source>
</evidence>
<sequence length="1698" mass="180289">MLATPLWLMSCEGGSSGGDSTDDDGGDTGSTQSARISGSVTLSSEVAGANKPSLLIQKSAASQLQYKVTADGQVDVLNKPMLSSTDTSATLMAVGDKLASAYIYLYDAEHPEWLAPVAMDLTNSSGEYELDAYGCTDQVSVSECASSAASNDNAYVDGDPLPFGIYTMLVYKPSTFDPVAGVTTDPIVAVLPAFRAETEEYEVEEAEAEVSDAAPSVMTMFGQSKNTDGTQTWGSSSVMVAGNSALQITFDMAMSRGTMSNISVSNGSEVSGKWSMSPDWKTATFTPTAALSAGAYTVTVPSNVVNVYGIPIDSGATGTFTAEPADTTAPTVSISSPSTTTNVSATSPIRLTSNEVLKTNSLRVDSTPSIGDYPSVTLVSSGSGQYIYEVVMTEALTLGAQYSMTFSNVQDGAGNAAANLSTTFSVESAASAEGVDDTATSATQAAQVAISEIFSKWVRAVNERNTATITSLMSGSFVFEYSVQAEDGFMDHDINRNGRLSFNEFMNMIQEGMNHWEYCDTTFGGQIIGNVNTVSTEAGNFEFELTLTTTNQSQECSENNNESMYATVKKINGLWKLTRMSEGFDHRGTSLVSYDLIEAKLYENDDASADGLSLVANRDQLENYADNATPLTFKFDHIQGNKSYIFLLVNERNPDELGFAFAIGANRLACGDDTDCTATAGDELDLSVPDPFGNEGMPKGAYPISDLFDFDDERDWGIGNPGESFLWEVIGIGTYTALELYNGDVSVVELVRDIKSVSAVKRFKNPGDLVNLDIDVQAISSLGGDGQLGGGDDAMSPLTYDIYKNGYDAGSDSHAYISVTSPDPEGDIVALSGGEEPFFYINSPIGFKDVPTSITDNGDNTATLEGAFELFQGWNWVEVGNGVNRWEQFQIYTTGGRAPDITVDTVEAFDSTTGSIGLLTLDQWNFADASSDSLSVSEGAVTLDVTWNIVSGDGVGNTFDVDDVLDRLTDRSNGGADACDLQARSLNGWVNLEIYVHNESGAFDSVRYCDGISPTGDITISGGLISLAADLQVFEGDNWINLRLSGDNGGSSSYESQASFGVYTDAGSTYVAPISIATLSTTEGDLDAIGDWGQGSDWDASDVTASTNTVDLVIDFANAPSAPMYHLGADGIGSEPVDMTSPDLFTSATRAEFSITLYNGYNWLNIEDGDGNWYNINIYTENGAELPRPKFSTVNGVTVESSDDFGQLSATVGSCQVTVAGTAPENTKRLMVNWDGGDLSNNYWEGQEILLPASGGLQNWSATFQVISGDSAYNNINVFDETNNSGAWMTVVTTASGCTYTEPQLNVSGVRLPNDTELNLGFSGVAYGVGFDGAPVESATSVIVYGTTTVPGRNIKADSQLCGSSVAYSTQASTTETAAGSGEYSWSLEVELYDEDGIVGNVDDTTIFAFEQTLFLQDGFNQAEVRVLSDNGQAMPAPAISVTRPVSLTLGSEDCGYAMWDGTAQGVSLTSITLTGSVANVSNDVGSVFFGDSWQDFAIDANGDFSVEVPLYDGFNYLGFNVEQAGHFDVTIETANGIVPPQYVFINSYTAGGITNPLSTTTEGVSGTVSIGGDFDDGDGNTTNFVPDWLYGMVQVCDIVSNCTEHKYDSELSEVSEFGDRPMAYDAGAGTFSLDVDISDANDTVYVDVYGCGADGCHGHSFTFNDLGDDSDEQYYKPGQETQPVTMRSRTRHMPTAP</sequence>